<comment type="catalytic activity">
    <reaction evidence="3">
        <text>N-terminal N-formyl-L-methionyl-[peptide] + H2O = N-terminal L-methionyl-[peptide] + formate</text>
        <dbReference type="Rhea" id="RHEA:24420"/>
        <dbReference type="Rhea" id="RHEA-COMP:10639"/>
        <dbReference type="Rhea" id="RHEA-COMP:10640"/>
        <dbReference type="ChEBI" id="CHEBI:15377"/>
        <dbReference type="ChEBI" id="CHEBI:15740"/>
        <dbReference type="ChEBI" id="CHEBI:49298"/>
        <dbReference type="ChEBI" id="CHEBI:64731"/>
        <dbReference type="EC" id="3.5.1.88"/>
    </reaction>
</comment>
<keyword evidence="3" id="KW-0479">Metal-binding</keyword>
<feature type="binding site" evidence="3">
    <location>
        <position position="130"/>
    </location>
    <ligand>
        <name>Fe cation</name>
        <dbReference type="ChEBI" id="CHEBI:24875"/>
    </ligand>
</feature>
<keyword evidence="5" id="KW-1185">Reference proteome</keyword>
<accession>A0A371AXN7</accession>
<feature type="binding site" evidence="3">
    <location>
        <position position="134"/>
    </location>
    <ligand>
        <name>Fe cation</name>
        <dbReference type="ChEBI" id="CHEBI:24875"/>
    </ligand>
</feature>
<dbReference type="EC" id="3.5.1.88" evidence="3"/>
<dbReference type="SUPFAM" id="SSF56420">
    <property type="entry name" value="Peptide deformylase"/>
    <property type="match status" value="1"/>
</dbReference>
<reference evidence="4 5" key="1">
    <citation type="submission" date="2018-07" db="EMBL/GenBank/DDBJ databases">
        <title>Anaerosacharophilus polymeroproducens gen. nov. sp. nov., an anaerobic bacterium isolated from salt field.</title>
        <authorList>
            <person name="Kim W."/>
            <person name="Yang S.-H."/>
            <person name="Oh J."/>
            <person name="Lee J.-H."/>
            <person name="Kwon K.K."/>
        </authorList>
    </citation>
    <scope>NUCLEOTIDE SEQUENCE [LARGE SCALE GENOMIC DNA]</scope>
    <source>
        <strain evidence="4 5">MCWD5</strain>
    </source>
</reference>
<dbReference type="RefSeq" id="WP_115481068.1">
    <property type="nucleotide sequence ID" value="NZ_QRCT01000013.1"/>
</dbReference>
<gene>
    <name evidence="3 4" type="primary">def</name>
    <name evidence="4" type="ORF">DWV06_04945</name>
</gene>
<evidence type="ECO:0000256" key="3">
    <source>
        <dbReference type="HAMAP-Rule" id="MF_00163"/>
    </source>
</evidence>
<comment type="similarity">
    <text evidence="1 3">Belongs to the polypeptide deformylase family.</text>
</comment>
<feature type="binding site" evidence="3">
    <location>
        <position position="88"/>
    </location>
    <ligand>
        <name>Fe cation</name>
        <dbReference type="ChEBI" id="CHEBI:24875"/>
    </ligand>
</feature>
<proteinExistence type="inferred from homology"/>
<dbReference type="NCBIfam" id="NF001159">
    <property type="entry name" value="PRK00150.1-3"/>
    <property type="match status" value="1"/>
</dbReference>
<feature type="active site" evidence="3">
    <location>
        <position position="131"/>
    </location>
</feature>
<dbReference type="OrthoDB" id="9784988at2"/>
<keyword evidence="3 4" id="KW-0378">Hydrolase</keyword>
<dbReference type="CDD" id="cd00487">
    <property type="entry name" value="Pep_deformylase"/>
    <property type="match status" value="1"/>
</dbReference>
<evidence type="ECO:0000256" key="2">
    <source>
        <dbReference type="ARBA" id="ARBA00023004"/>
    </source>
</evidence>
<dbReference type="NCBIfam" id="TIGR00079">
    <property type="entry name" value="pept_deformyl"/>
    <property type="match status" value="1"/>
</dbReference>
<dbReference type="HAMAP" id="MF_00163">
    <property type="entry name" value="Pep_deformylase"/>
    <property type="match status" value="1"/>
</dbReference>
<dbReference type="PANTHER" id="PTHR10458">
    <property type="entry name" value="PEPTIDE DEFORMYLASE"/>
    <property type="match status" value="1"/>
</dbReference>
<comment type="cofactor">
    <cofactor evidence="3">
        <name>Fe(2+)</name>
        <dbReference type="ChEBI" id="CHEBI:29033"/>
    </cofactor>
    <text evidence="3">Binds 1 Fe(2+) ion.</text>
</comment>
<evidence type="ECO:0000313" key="5">
    <source>
        <dbReference type="Proteomes" id="UP000255036"/>
    </source>
</evidence>
<name>A0A371AXN7_9FIRM</name>
<evidence type="ECO:0000313" key="4">
    <source>
        <dbReference type="EMBL" id="RDU24324.1"/>
    </source>
</evidence>
<dbReference type="GO" id="GO:0042586">
    <property type="term" value="F:peptide deformylase activity"/>
    <property type="evidence" value="ECO:0007669"/>
    <property type="project" value="UniProtKB-UniRule"/>
</dbReference>
<dbReference type="Pfam" id="PF01327">
    <property type="entry name" value="Pep_deformylase"/>
    <property type="match status" value="1"/>
</dbReference>
<sequence>MALRTVRIQGDPVLEKKCKEVKEMTPKIEVLIDDMLETMYEEMGAGLAAPQVGVLKRIFVIDVGEGPFVFINPVIIETAGEQEGDEGCLSVPGKCGKVIRPKHVKIKALDRNMKEFEIVGHDYFARAMCHENDHLDGHLYVEKVIGDLYDTNVELEE</sequence>
<evidence type="ECO:0000256" key="1">
    <source>
        <dbReference type="ARBA" id="ARBA00010759"/>
    </source>
</evidence>
<dbReference type="GO" id="GO:0046872">
    <property type="term" value="F:metal ion binding"/>
    <property type="evidence" value="ECO:0007669"/>
    <property type="project" value="UniProtKB-KW"/>
</dbReference>
<dbReference type="EMBL" id="QRCT01000013">
    <property type="protein sequence ID" value="RDU24324.1"/>
    <property type="molecule type" value="Genomic_DNA"/>
</dbReference>
<dbReference type="GO" id="GO:0006412">
    <property type="term" value="P:translation"/>
    <property type="evidence" value="ECO:0007669"/>
    <property type="project" value="UniProtKB-UniRule"/>
</dbReference>
<dbReference type="Gene3D" id="3.90.45.10">
    <property type="entry name" value="Peptide deformylase"/>
    <property type="match status" value="1"/>
</dbReference>
<dbReference type="InterPro" id="IPR023635">
    <property type="entry name" value="Peptide_deformylase"/>
</dbReference>
<keyword evidence="3" id="KW-0648">Protein biosynthesis</keyword>
<dbReference type="PANTHER" id="PTHR10458:SF22">
    <property type="entry name" value="PEPTIDE DEFORMYLASE"/>
    <property type="match status" value="1"/>
</dbReference>
<comment type="caution">
    <text evidence="4">The sequence shown here is derived from an EMBL/GenBank/DDBJ whole genome shotgun (WGS) entry which is preliminary data.</text>
</comment>
<dbReference type="InterPro" id="IPR036821">
    <property type="entry name" value="Peptide_deformylase_sf"/>
</dbReference>
<dbReference type="Proteomes" id="UP000255036">
    <property type="component" value="Unassembled WGS sequence"/>
</dbReference>
<protein>
    <recommendedName>
        <fullName evidence="3">Peptide deformylase</fullName>
        <shortName evidence="3">PDF</shortName>
        <ecNumber evidence="3">3.5.1.88</ecNumber>
    </recommendedName>
    <alternativeName>
        <fullName evidence="3">Polypeptide deformylase</fullName>
    </alternativeName>
</protein>
<comment type="function">
    <text evidence="3">Removes the formyl group from the N-terminal Met of newly synthesized proteins. Requires at least a dipeptide for an efficient rate of reaction. N-terminal L-methionine is a prerequisite for activity but the enzyme has broad specificity at other positions.</text>
</comment>
<dbReference type="AlphaFoldDB" id="A0A371AXN7"/>
<organism evidence="4 5">
    <name type="scientific">Anaerosacchariphilus polymeriproducens</name>
    <dbReference type="NCBI Taxonomy" id="1812858"/>
    <lineage>
        <taxon>Bacteria</taxon>
        <taxon>Bacillati</taxon>
        <taxon>Bacillota</taxon>
        <taxon>Clostridia</taxon>
        <taxon>Lachnospirales</taxon>
        <taxon>Lachnospiraceae</taxon>
        <taxon>Anaerosacchariphilus</taxon>
    </lineage>
</organism>
<dbReference type="PRINTS" id="PR01576">
    <property type="entry name" value="PDEFORMYLASE"/>
</dbReference>
<dbReference type="PIRSF" id="PIRSF004749">
    <property type="entry name" value="Pep_def"/>
    <property type="match status" value="1"/>
</dbReference>
<keyword evidence="2 3" id="KW-0408">Iron</keyword>